<proteinExistence type="predicted"/>
<reference evidence="2 3" key="1">
    <citation type="submission" date="2016-07" db="EMBL/GenBank/DDBJ databases">
        <title>Draft Genome Sequence of Oceanisphaera psychrotolerans, isolated from coastal sediment samples.</title>
        <authorList>
            <person name="Zhuo S."/>
            <person name="Ruan Z."/>
        </authorList>
    </citation>
    <scope>NUCLEOTIDE SEQUENCE [LARGE SCALE GENOMIC DNA]</scope>
    <source>
        <strain evidence="2 3">LAM-WHM-ZC</strain>
    </source>
</reference>
<sequence>MVRKSPQGWVHGESAEQTLGPRGHDRQTDRMFNAMGIKDGIDVGFEPIQIRIVRSMGYPQLAPE</sequence>
<dbReference type="Proteomes" id="UP000243073">
    <property type="component" value="Unassembled WGS sequence"/>
</dbReference>
<organism evidence="2 3">
    <name type="scientific">Oceanisphaera psychrotolerans</name>
    <dbReference type="NCBI Taxonomy" id="1414654"/>
    <lineage>
        <taxon>Bacteria</taxon>
        <taxon>Pseudomonadati</taxon>
        <taxon>Pseudomonadota</taxon>
        <taxon>Gammaproteobacteria</taxon>
        <taxon>Aeromonadales</taxon>
        <taxon>Aeromonadaceae</taxon>
        <taxon>Oceanisphaera</taxon>
    </lineage>
</organism>
<evidence type="ECO:0000313" key="2">
    <source>
        <dbReference type="EMBL" id="OIN12199.1"/>
    </source>
</evidence>
<gene>
    <name evidence="2" type="ORF">BFR47_00390</name>
</gene>
<accession>A0A1J4QFG5</accession>
<name>A0A1J4QFG5_9GAMM</name>
<dbReference type="EMBL" id="MDKE01000011">
    <property type="protein sequence ID" value="OIN12199.1"/>
    <property type="molecule type" value="Genomic_DNA"/>
</dbReference>
<evidence type="ECO:0000313" key="3">
    <source>
        <dbReference type="Proteomes" id="UP000243073"/>
    </source>
</evidence>
<feature type="region of interest" description="Disordered" evidence="1">
    <location>
        <begin position="1"/>
        <end position="27"/>
    </location>
</feature>
<comment type="caution">
    <text evidence="2">The sequence shown here is derived from an EMBL/GenBank/DDBJ whole genome shotgun (WGS) entry which is preliminary data.</text>
</comment>
<protein>
    <submittedName>
        <fullName evidence="2">Uncharacterized protein</fullName>
    </submittedName>
</protein>
<keyword evidence="3" id="KW-1185">Reference proteome</keyword>
<dbReference type="AlphaFoldDB" id="A0A1J4QFG5"/>
<evidence type="ECO:0000256" key="1">
    <source>
        <dbReference type="SAM" id="MobiDB-lite"/>
    </source>
</evidence>